<dbReference type="KEGG" id="fam:OYT1_ch1727"/>
<evidence type="ECO:0000313" key="3">
    <source>
        <dbReference type="EMBL" id="BBE51265.1"/>
    </source>
</evidence>
<accession>A0A2Z6GDL8</accession>
<keyword evidence="4" id="KW-1185">Reference proteome</keyword>
<feature type="region of interest" description="Disordered" evidence="1">
    <location>
        <begin position="1"/>
        <end position="60"/>
    </location>
</feature>
<protein>
    <recommendedName>
        <fullName evidence="2">Replication-associated protein ORF2/G2P domain-containing protein</fullName>
    </recommendedName>
</protein>
<dbReference type="OrthoDB" id="3173306at2"/>
<reference evidence="3 4" key="1">
    <citation type="submission" date="2018-06" db="EMBL/GenBank/DDBJ databases">
        <title>OYT1 Genome Sequencing.</title>
        <authorList>
            <person name="Kato S."/>
            <person name="Itoh T."/>
            <person name="Ohkuma M."/>
        </authorList>
    </citation>
    <scope>NUCLEOTIDE SEQUENCE [LARGE SCALE GENOMIC DNA]</scope>
    <source>
        <strain evidence="3 4">OYT1</strain>
    </source>
</reference>
<name>A0A2Z6GDL8_9PROT</name>
<dbReference type="InterPro" id="IPR056906">
    <property type="entry name" value="ORF2/G2P_dom"/>
</dbReference>
<dbReference type="RefSeq" id="WP_062625948.1">
    <property type="nucleotide sequence ID" value="NZ_AP018738.1"/>
</dbReference>
<organism evidence="3 4">
    <name type="scientific">Ferriphaselus amnicola</name>
    <dbReference type="NCBI Taxonomy" id="1188319"/>
    <lineage>
        <taxon>Bacteria</taxon>
        <taxon>Pseudomonadati</taxon>
        <taxon>Pseudomonadota</taxon>
        <taxon>Betaproteobacteria</taxon>
        <taxon>Nitrosomonadales</taxon>
        <taxon>Gallionellaceae</taxon>
        <taxon>Ferriphaselus</taxon>
    </lineage>
</organism>
<evidence type="ECO:0000259" key="2">
    <source>
        <dbReference type="Pfam" id="PF23343"/>
    </source>
</evidence>
<dbReference type="EMBL" id="AP018738">
    <property type="protein sequence ID" value="BBE51265.1"/>
    <property type="molecule type" value="Genomic_DNA"/>
</dbReference>
<feature type="domain" description="Replication-associated protein ORF2/G2P" evidence="2">
    <location>
        <begin position="133"/>
        <end position="235"/>
    </location>
</feature>
<dbReference type="Proteomes" id="UP000033070">
    <property type="component" value="Chromosome"/>
</dbReference>
<dbReference type="AlphaFoldDB" id="A0A2Z6GDL8"/>
<evidence type="ECO:0000256" key="1">
    <source>
        <dbReference type="SAM" id="MobiDB-lite"/>
    </source>
</evidence>
<proteinExistence type="predicted"/>
<evidence type="ECO:0000313" key="4">
    <source>
        <dbReference type="Proteomes" id="UP000033070"/>
    </source>
</evidence>
<sequence>MNQHPLGFNPAAGAALTNDDRDARLGARRGGGREGSEVATAPVQAAQAGESGGGGGAAAPRLEKRTYSNARYRITLRNYGKNMAEIGWSFVGEVPANKAARGESSERSKNEDRAVRRAKSRLRHLILSANANHLLTLTYRENVTDFKRAADDLNRFVRKVKVSLPDWIYIAVAEQQARGAWHWHLAVRGRQDVDLLRAHWREVVGDGNIDVSAPKGSRKDQRLFLVRYLGKYLVKAFATGQRSLNAHRFRASRSIPVCAESVSIVPQPGMNLEDISLDQLREAAGSVGFVWKNDSLCGWACSWK</sequence>
<dbReference type="Pfam" id="PF23343">
    <property type="entry name" value="REP_ORF2-G2P"/>
    <property type="match status" value="1"/>
</dbReference>
<feature type="compositionally biased region" description="Basic and acidic residues" evidence="1">
    <location>
        <begin position="18"/>
        <end position="36"/>
    </location>
</feature>
<dbReference type="STRING" id="1188319.OYT1_00720"/>
<gene>
    <name evidence="3" type="ORF">OYT1_ch1727</name>
</gene>